<protein>
    <submittedName>
        <fullName evidence="1">6525_t:CDS:1</fullName>
    </submittedName>
</protein>
<dbReference type="Proteomes" id="UP000789366">
    <property type="component" value="Unassembled WGS sequence"/>
</dbReference>
<dbReference type="EMBL" id="CAJVPW010017109">
    <property type="protein sequence ID" value="CAG8674782.1"/>
    <property type="molecule type" value="Genomic_DNA"/>
</dbReference>
<evidence type="ECO:0000313" key="1">
    <source>
        <dbReference type="EMBL" id="CAG8674782.1"/>
    </source>
</evidence>
<name>A0ACA9NYC0_9GLOM</name>
<proteinExistence type="predicted"/>
<evidence type="ECO:0000313" key="2">
    <source>
        <dbReference type="Proteomes" id="UP000789366"/>
    </source>
</evidence>
<feature type="non-terminal residue" evidence="1">
    <location>
        <position position="110"/>
    </location>
</feature>
<organism evidence="1 2">
    <name type="scientific">Cetraspora pellucida</name>
    <dbReference type="NCBI Taxonomy" id="1433469"/>
    <lineage>
        <taxon>Eukaryota</taxon>
        <taxon>Fungi</taxon>
        <taxon>Fungi incertae sedis</taxon>
        <taxon>Mucoromycota</taxon>
        <taxon>Glomeromycotina</taxon>
        <taxon>Glomeromycetes</taxon>
        <taxon>Diversisporales</taxon>
        <taxon>Gigasporaceae</taxon>
        <taxon>Cetraspora</taxon>
    </lineage>
</organism>
<sequence length="110" mass="12858">MGIKDYLPDFKGALNNFYDERLKDLVENKSTEYKKLAGEFIQKSLNYQKAMLAIADEKTHYLLADILNRKLPLANCRDKKIFNPQDDADYRTLCTDYEKDYGPDLPKVEK</sequence>
<accession>A0ACA9NYC0</accession>
<keyword evidence="2" id="KW-1185">Reference proteome</keyword>
<comment type="caution">
    <text evidence="1">The sequence shown here is derived from an EMBL/GenBank/DDBJ whole genome shotgun (WGS) entry which is preliminary data.</text>
</comment>
<gene>
    <name evidence="1" type="ORF">SPELUC_LOCUS9850</name>
</gene>
<reference evidence="1" key="1">
    <citation type="submission" date="2021-06" db="EMBL/GenBank/DDBJ databases">
        <authorList>
            <person name="Kallberg Y."/>
            <person name="Tangrot J."/>
            <person name="Rosling A."/>
        </authorList>
    </citation>
    <scope>NUCLEOTIDE SEQUENCE</scope>
    <source>
        <strain evidence="1">28 12/20/2015</strain>
    </source>
</reference>